<dbReference type="AlphaFoldDB" id="A0A9N8JIR0"/>
<name>A0A9N8JIR0_9PEZI</name>
<proteinExistence type="predicted"/>
<keyword evidence="1" id="KW-0472">Membrane</keyword>
<feature type="transmembrane region" description="Helical" evidence="1">
    <location>
        <begin position="337"/>
        <end position="356"/>
    </location>
</feature>
<keyword evidence="1" id="KW-1133">Transmembrane helix</keyword>
<protein>
    <submittedName>
        <fullName evidence="2">Uncharacterized protein</fullName>
    </submittedName>
</protein>
<evidence type="ECO:0000313" key="2">
    <source>
        <dbReference type="EMBL" id="CAD0086135.1"/>
    </source>
</evidence>
<feature type="transmembrane region" description="Helical" evidence="1">
    <location>
        <begin position="363"/>
        <end position="382"/>
    </location>
</feature>
<accession>A0A9N8JIR0</accession>
<evidence type="ECO:0000256" key="1">
    <source>
        <dbReference type="SAM" id="Phobius"/>
    </source>
</evidence>
<keyword evidence="3" id="KW-1185">Reference proteome</keyword>
<comment type="caution">
    <text evidence="2">The sequence shown here is derived from an EMBL/GenBank/DDBJ whole genome shotgun (WGS) entry which is preliminary data.</text>
</comment>
<keyword evidence="1" id="KW-0812">Transmembrane</keyword>
<organism evidence="2 3">
    <name type="scientific">Aureobasidium vineae</name>
    <dbReference type="NCBI Taxonomy" id="2773715"/>
    <lineage>
        <taxon>Eukaryota</taxon>
        <taxon>Fungi</taxon>
        <taxon>Dikarya</taxon>
        <taxon>Ascomycota</taxon>
        <taxon>Pezizomycotina</taxon>
        <taxon>Dothideomycetes</taxon>
        <taxon>Dothideomycetidae</taxon>
        <taxon>Dothideales</taxon>
        <taxon>Saccotheciaceae</taxon>
        <taxon>Aureobasidium</taxon>
    </lineage>
</organism>
<feature type="transmembrane region" description="Helical" evidence="1">
    <location>
        <begin position="264"/>
        <end position="285"/>
    </location>
</feature>
<dbReference type="EMBL" id="CAIJEN010000005">
    <property type="protein sequence ID" value="CAD0086135.1"/>
    <property type="molecule type" value="Genomic_DNA"/>
</dbReference>
<sequence>MDSGNPSLLDKATPTHIAYVIGQWHCHKKQLGSTHGHADYLGASYGRGYTDRHGAFDGYCYLAKILTCICSVSAEDLEGAKDLKIRPEQWELLPSFAMPDLDAIALEGASTFLRLLVQALNVVLDPGSYAGELAFHRVSPLECLYDLTARLVGIVHFLLYNGRDVDSGIVLFVAEDYLPPRLALNIPSIYHAYKIFRLSEAYWTKVFAASYLLCWLSAKIYPMRSQQPTVAENDRVRRKITNPVFFALTHSLVCFAVFNDRLEAALWSWFGILAIAGFTLAISPTPPRINPPRDPEFEVVLQLCCHLACLAVCWLFGFSHISLDLKVKDKNWRDSRALMVMTVLQLDAAMIFLVVARAERWSILRFGLVGASLIGMAYVHYIEMYALIGGTKALLN</sequence>
<gene>
    <name evidence="2" type="ORF">AWRI4619_LOCUS3969</name>
</gene>
<dbReference type="Proteomes" id="UP000716446">
    <property type="component" value="Unassembled WGS sequence"/>
</dbReference>
<evidence type="ECO:0000313" key="3">
    <source>
        <dbReference type="Proteomes" id="UP000716446"/>
    </source>
</evidence>
<reference evidence="2" key="1">
    <citation type="submission" date="2020-06" db="EMBL/GenBank/DDBJ databases">
        <authorList>
            <person name="Onetto C."/>
        </authorList>
    </citation>
    <scope>NUCLEOTIDE SEQUENCE</scope>
</reference>
<feature type="transmembrane region" description="Helical" evidence="1">
    <location>
        <begin position="297"/>
        <end position="317"/>
    </location>
</feature>